<keyword evidence="3" id="KW-1185">Reference proteome</keyword>
<protein>
    <submittedName>
        <fullName evidence="2">Molybdenum cofactor biosynthesis protein</fullName>
    </submittedName>
</protein>
<name>A0A512H980_9PROT</name>
<dbReference type="CDD" id="cd00885">
    <property type="entry name" value="cinA"/>
    <property type="match status" value="1"/>
</dbReference>
<reference evidence="2 3" key="1">
    <citation type="submission" date="2019-07" db="EMBL/GenBank/DDBJ databases">
        <title>Whole genome shotgun sequence of Rhodospirillum oryzae NBRC 107573.</title>
        <authorList>
            <person name="Hosoyama A."/>
            <person name="Uohara A."/>
            <person name="Ohji S."/>
            <person name="Ichikawa N."/>
        </authorList>
    </citation>
    <scope>NUCLEOTIDE SEQUENCE [LARGE SCALE GENOMIC DNA]</scope>
    <source>
        <strain evidence="2 3">NBRC 107573</strain>
    </source>
</reference>
<dbReference type="SMART" id="SM00852">
    <property type="entry name" value="MoCF_biosynth"/>
    <property type="match status" value="1"/>
</dbReference>
<dbReference type="Pfam" id="PF24102">
    <property type="entry name" value="FLAD1_M"/>
    <property type="match status" value="1"/>
</dbReference>
<dbReference type="PANTHER" id="PTHR13939">
    <property type="entry name" value="NICOTINAMIDE-NUCLEOTIDE AMIDOHYDROLASE PNCC"/>
    <property type="match status" value="1"/>
</dbReference>
<dbReference type="InterPro" id="IPR001453">
    <property type="entry name" value="MoaB/Mog_dom"/>
</dbReference>
<dbReference type="AlphaFoldDB" id="A0A512H980"/>
<evidence type="ECO:0000259" key="1">
    <source>
        <dbReference type="SMART" id="SM00852"/>
    </source>
</evidence>
<feature type="domain" description="MoaB/Mog" evidence="1">
    <location>
        <begin position="8"/>
        <end position="170"/>
    </location>
</feature>
<dbReference type="InterPro" id="IPR050101">
    <property type="entry name" value="CinA"/>
</dbReference>
<dbReference type="PANTHER" id="PTHR13939:SF0">
    <property type="entry name" value="NMN AMIDOHYDROLASE-LIKE PROTEIN YFAY"/>
    <property type="match status" value="1"/>
</dbReference>
<proteinExistence type="predicted"/>
<dbReference type="OrthoDB" id="9801454at2"/>
<organism evidence="2 3">
    <name type="scientific">Pararhodospirillum oryzae</name>
    <dbReference type="NCBI Taxonomy" id="478448"/>
    <lineage>
        <taxon>Bacteria</taxon>
        <taxon>Pseudomonadati</taxon>
        <taxon>Pseudomonadota</taxon>
        <taxon>Alphaproteobacteria</taxon>
        <taxon>Rhodospirillales</taxon>
        <taxon>Rhodospirillaceae</taxon>
        <taxon>Pararhodospirillum</taxon>
    </lineage>
</organism>
<dbReference type="SUPFAM" id="SSF53218">
    <property type="entry name" value="Molybdenum cofactor biosynthesis proteins"/>
    <property type="match status" value="1"/>
</dbReference>
<sequence length="254" mass="27124">MEYRPTAAVLIIGNEILSGRTRDANAPWLAERLAGLGIPVREIRVVPDVSERIIEAVNALRAQYTYVFTTGGIGPTHDDITTAAVAAAFGTPVERNAEAEARLRAHYEHLVDMNSARLRMADIPVGASLIDNPVSVAPGFRLDNVHVLPGVPRIMQAMFEGLAHTLAGGPPMLSVSVRGHVREGDIAEPLGALQGTVPDIDIGSYPFAQGDRIGTSLIARGTDATRLRALLVSLVELMRPFDADLEVTDLPAQG</sequence>
<dbReference type="EMBL" id="BJZO01000055">
    <property type="protein sequence ID" value="GEO81968.1"/>
    <property type="molecule type" value="Genomic_DNA"/>
</dbReference>
<dbReference type="Pfam" id="PF00994">
    <property type="entry name" value="MoCF_biosynth"/>
    <property type="match status" value="1"/>
</dbReference>
<accession>A0A512H980</accession>
<dbReference type="RefSeq" id="WP_147163985.1">
    <property type="nucleotide sequence ID" value="NZ_BJZO01000055.1"/>
</dbReference>
<evidence type="ECO:0000313" key="2">
    <source>
        <dbReference type="EMBL" id="GEO81968.1"/>
    </source>
</evidence>
<gene>
    <name evidence="2" type="ORF">ROR02_20990</name>
</gene>
<dbReference type="Gene3D" id="3.40.980.10">
    <property type="entry name" value="MoaB/Mog-like domain"/>
    <property type="match status" value="1"/>
</dbReference>
<dbReference type="Proteomes" id="UP000321567">
    <property type="component" value="Unassembled WGS sequence"/>
</dbReference>
<dbReference type="InterPro" id="IPR036425">
    <property type="entry name" value="MoaB/Mog-like_dom_sf"/>
</dbReference>
<dbReference type="InterPro" id="IPR056596">
    <property type="entry name" value="FLAD1_M"/>
</dbReference>
<comment type="caution">
    <text evidence="2">The sequence shown here is derived from an EMBL/GenBank/DDBJ whole genome shotgun (WGS) entry which is preliminary data.</text>
</comment>
<evidence type="ECO:0000313" key="3">
    <source>
        <dbReference type="Proteomes" id="UP000321567"/>
    </source>
</evidence>